<evidence type="ECO:0000313" key="3">
    <source>
        <dbReference type="EMBL" id="CCG24461.1"/>
    </source>
</evidence>
<sequence length="451" mass="51847">MFKTLKQNSKAAFQTRAFLRRFNSTKSSVQDNGAGSDSDSEGNSAMVERMKQILEDKITHSSSKTSQLRQMNPQINSILTEYDYGNKDQHNFQHAQSYIKSEPLLSHNKHARDIYNTKPWSGTESTYDANLRMILDSTPKPINDPMATFQPKRKMSAGDKLAMARDGSLDYKINRNPEDKEKAKFREIYKERLLGPSMLLTNASSVDFVNSLAGNRINAAIDQQTGKFDSPEMSSVRGKPLTQEHLKNCTDTNYFMNQILNKQEVLPPWIENQQSLSKSIAQFRADLDQSWFKWVVNESIMRGYIERATTVDQILDDYEKNIRKITYEDNSLSDTDLAYIQAKIDLLNSEVRHYNLQCPGVSGHKLKLDKEKEINESYWRTLEKFPTLIEKWFKVHKEGKKSRLVDNPGGGPSKYFKAFKLKGSPDIHENRNVDTSLNLWQAVKDVFKMAK</sequence>
<dbReference type="KEGG" id="cot:CORT_0F02360"/>
<organism evidence="3 4">
    <name type="scientific">Candida orthopsilosis (strain 90-125)</name>
    <name type="common">Yeast</name>
    <dbReference type="NCBI Taxonomy" id="1136231"/>
    <lineage>
        <taxon>Eukaryota</taxon>
        <taxon>Fungi</taxon>
        <taxon>Dikarya</taxon>
        <taxon>Ascomycota</taxon>
        <taxon>Saccharomycotina</taxon>
        <taxon>Pichiomycetes</taxon>
        <taxon>Debaryomycetaceae</taxon>
        <taxon>Candida/Lodderomyces clade</taxon>
        <taxon>Candida</taxon>
    </lineage>
</organism>
<dbReference type="EMBL" id="HE681724">
    <property type="protein sequence ID" value="CCG24461.1"/>
    <property type="molecule type" value="Genomic_DNA"/>
</dbReference>
<dbReference type="eggNOG" id="ENOG502RFG7">
    <property type="taxonomic scope" value="Eukaryota"/>
</dbReference>
<dbReference type="Proteomes" id="UP000005018">
    <property type="component" value="Chromosome 6"/>
</dbReference>
<dbReference type="AlphaFoldDB" id="H8X8I6"/>
<dbReference type="OrthoDB" id="1922282at2759"/>
<protein>
    <recommendedName>
        <fullName evidence="2">DnaJ homologue subfamily C member 28 conserved domain-containing protein</fullName>
    </recommendedName>
</protein>
<dbReference type="RefSeq" id="XP_003870590.1">
    <property type="nucleotide sequence ID" value="XM_003870541.1"/>
</dbReference>
<feature type="domain" description="DnaJ homologue subfamily C member 28 conserved" evidence="2">
    <location>
        <begin position="212"/>
        <end position="284"/>
    </location>
</feature>
<feature type="region of interest" description="Disordered" evidence="1">
    <location>
        <begin position="138"/>
        <end position="159"/>
    </location>
</feature>
<keyword evidence="4" id="KW-1185">Reference proteome</keyword>
<dbReference type="HOGENOM" id="CLU_037974_0_0_1"/>
<gene>
    <name evidence="3" type="ORF">CORT_0F02360</name>
</gene>
<evidence type="ECO:0000256" key="1">
    <source>
        <dbReference type="SAM" id="MobiDB-lite"/>
    </source>
</evidence>
<dbReference type="PANTHER" id="PTHR39394">
    <property type="entry name" value="YALI0E31793P"/>
    <property type="match status" value="1"/>
</dbReference>
<name>H8X8I6_CANO9</name>
<dbReference type="Pfam" id="PF09350">
    <property type="entry name" value="DJC28_CD"/>
    <property type="match status" value="1"/>
</dbReference>
<dbReference type="GeneID" id="14541419"/>
<dbReference type="PANTHER" id="PTHR39394:SF1">
    <property type="entry name" value="DNAJ HOMOLOGUE SUBFAMILY C MEMBER 28 CONSERVED DOMAIN-CONTAINING PROTEIN"/>
    <property type="match status" value="1"/>
</dbReference>
<evidence type="ECO:0000313" key="4">
    <source>
        <dbReference type="Proteomes" id="UP000005018"/>
    </source>
</evidence>
<feature type="region of interest" description="Disordered" evidence="1">
    <location>
        <begin position="24"/>
        <end position="43"/>
    </location>
</feature>
<proteinExistence type="predicted"/>
<dbReference type="InterPro" id="IPR018961">
    <property type="entry name" value="DnaJ_homolog_subfam-C_membr-28"/>
</dbReference>
<reference evidence="3 4" key="1">
    <citation type="journal article" date="2012" name="PLoS ONE">
        <title>Sequence and analysis of the genome of the pathogenic yeast Candida orthopsilosis.</title>
        <authorList>
            <person name="Riccombeni A."/>
            <person name="Vidanes G."/>
            <person name="Proux-Wera E."/>
            <person name="Wolfe K.H."/>
            <person name="Butler G."/>
        </authorList>
    </citation>
    <scope>NUCLEOTIDE SEQUENCE [LARGE SCALE GENOMIC DNA]</scope>
    <source>
        <strain evidence="3 4">Co 90-125</strain>
    </source>
</reference>
<evidence type="ECO:0000259" key="2">
    <source>
        <dbReference type="Pfam" id="PF09350"/>
    </source>
</evidence>
<accession>H8X8I6</accession>